<feature type="region of interest" description="Disordered" evidence="1">
    <location>
        <begin position="96"/>
        <end position="160"/>
    </location>
</feature>
<dbReference type="Proteomes" id="UP001498398">
    <property type="component" value="Unassembled WGS sequence"/>
</dbReference>
<accession>A0ABR1IZ57</accession>
<name>A0ABR1IZ57_9AGAR</name>
<dbReference type="EMBL" id="JBANRG010000057">
    <property type="protein sequence ID" value="KAK7442705.1"/>
    <property type="molecule type" value="Genomic_DNA"/>
</dbReference>
<organism evidence="2 3">
    <name type="scientific">Marasmiellus scandens</name>
    <dbReference type="NCBI Taxonomy" id="2682957"/>
    <lineage>
        <taxon>Eukaryota</taxon>
        <taxon>Fungi</taxon>
        <taxon>Dikarya</taxon>
        <taxon>Basidiomycota</taxon>
        <taxon>Agaricomycotina</taxon>
        <taxon>Agaricomycetes</taxon>
        <taxon>Agaricomycetidae</taxon>
        <taxon>Agaricales</taxon>
        <taxon>Marasmiineae</taxon>
        <taxon>Omphalotaceae</taxon>
        <taxon>Marasmiellus</taxon>
    </lineage>
</organism>
<proteinExistence type="predicted"/>
<keyword evidence="3" id="KW-1185">Reference proteome</keyword>
<evidence type="ECO:0000313" key="2">
    <source>
        <dbReference type="EMBL" id="KAK7442705.1"/>
    </source>
</evidence>
<sequence length="212" mass="22352">MHAKVPSRCRAATSPDAAGQHLSLQLKKTATPITLSPTGALQPHLSPTSSSPQICVACRQPLPPFPNFIPRFMDGHYSDPSAPFWMGTIWKFPRGARSTNSDTTGTSQKANTNDHDDGSRDTSTASTTPTLTKAPTDDHDDGSSDTSTTPTLAHLNPSHCLDTNSLTRKLNELSISSANATPASSLNHDKFNAGSDVVSVSNSVASVEVSPT</sequence>
<evidence type="ECO:0000256" key="1">
    <source>
        <dbReference type="SAM" id="MobiDB-lite"/>
    </source>
</evidence>
<feature type="compositionally biased region" description="Polar residues" evidence="1">
    <location>
        <begin position="97"/>
        <end position="111"/>
    </location>
</feature>
<comment type="caution">
    <text evidence="2">The sequence shown here is derived from an EMBL/GenBank/DDBJ whole genome shotgun (WGS) entry which is preliminary data.</text>
</comment>
<evidence type="ECO:0000313" key="3">
    <source>
        <dbReference type="Proteomes" id="UP001498398"/>
    </source>
</evidence>
<gene>
    <name evidence="2" type="ORF">VKT23_015951</name>
</gene>
<reference evidence="2 3" key="1">
    <citation type="submission" date="2024-01" db="EMBL/GenBank/DDBJ databases">
        <title>A draft genome for the cacao thread blight pathogen Marasmiellus scandens.</title>
        <authorList>
            <person name="Baruah I.K."/>
            <person name="Leung J."/>
            <person name="Bukari Y."/>
            <person name="Amoako-Attah I."/>
            <person name="Meinhardt L.W."/>
            <person name="Bailey B.A."/>
            <person name="Cohen S.P."/>
        </authorList>
    </citation>
    <scope>NUCLEOTIDE SEQUENCE [LARGE SCALE GENOMIC DNA]</scope>
    <source>
        <strain evidence="2 3">GH-19</strain>
    </source>
</reference>
<protein>
    <submittedName>
        <fullName evidence="2">Uncharacterized protein</fullName>
    </submittedName>
</protein>
<feature type="compositionally biased region" description="Low complexity" evidence="1">
    <location>
        <begin position="122"/>
        <end position="134"/>
    </location>
</feature>